<dbReference type="AlphaFoldDB" id="A0A6U6G606"/>
<dbReference type="GO" id="GO:0090114">
    <property type="term" value="P:COPII-coated vesicle budding"/>
    <property type="evidence" value="ECO:0007669"/>
    <property type="project" value="TreeGrafter"/>
</dbReference>
<dbReference type="PROSITE" id="PS50082">
    <property type="entry name" value="WD_REPEATS_2"/>
    <property type="match status" value="2"/>
</dbReference>
<keyword evidence="9" id="KW-0906">Nuclear pore complex</keyword>
<dbReference type="GO" id="GO:0030127">
    <property type="term" value="C:COPII vesicle coat"/>
    <property type="evidence" value="ECO:0007669"/>
    <property type="project" value="TreeGrafter"/>
</dbReference>
<evidence type="ECO:0000256" key="12">
    <source>
        <dbReference type="SAM" id="MobiDB-lite"/>
    </source>
</evidence>
<evidence type="ECO:0000256" key="9">
    <source>
        <dbReference type="ARBA" id="ARBA00023132"/>
    </source>
</evidence>
<dbReference type="Gene3D" id="2.130.10.10">
    <property type="entry name" value="YVTN repeat-like/Quinoprotein amine dehydrogenase"/>
    <property type="match status" value="1"/>
</dbReference>
<evidence type="ECO:0000256" key="11">
    <source>
        <dbReference type="PROSITE-ProRule" id="PRU00221"/>
    </source>
</evidence>
<keyword evidence="8" id="KW-0811">Translocation</keyword>
<evidence type="ECO:0000256" key="5">
    <source>
        <dbReference type="ARBA" id="ARBA00022737"/>
    </source>
</evidence>
<dbReference type="EMBL" id="HBKQ01033590">
    <property type="protein sequence ID" value="CAE2254217.1"/>
    <property type="molecule type" value="Transcribed_RNA"/>
</dbReference>
<reference evidence="14" key="1">
    <citation type="submission" date="2021-01" db="EMBL/GenBank/DDBJ databases">
        <authorList>
            <person name="Corre E."/>
            <person name="Pelletier E."/>
            <person name="Niang G."/>
            <person name="Scheremetjew M."/>
            <person name="Finn R."/>
            <person name="Kale V."/>
            <person name="Holt S."/>
            <person name="Cochrane G."/>
            <person name="Meng A."/>
            <person name="Brown T."/>
            <person name="Cohen L."/>
        </authorList>
    </citation>
    <scope>NUCLEOTIDE SEQUENCE</scope>
    <source>
        <strain evidence="14">Isolate 1302-5</strain>
    </source>
</reference>
<dbReference type="PANTHER" id="PTHR11024:SF2">
    <property type="entry name" value="PROTEIN SEC13 HOMOLOG"/>
    <property type="match status" value="1"/>
</dbReference>
<dbReference type="GO" id="GO:0006606">
    <property type="term" value="P:protein import into nucleus"/>
    <property type="evidence" value="ECO:0007669"/>
    <property type="project" value="TreeGrafter"/>
</dbReference>
<protein>
    <submittedName>
        <fullName evidence="14">Uncharacterized protein</fullName>
    </submittedName>
</protein>
<organism evidence="14">
    <name type="scientific">Odontella aurita</name>
    <dbReference type="NCBI Taxonomy" id="265563"/>
    <lineage>
        <taxon>Eukaryota</taxon>
        <taxon>Sar</taxon>
        <taxon>Stramenopiles</taxon>
        <taxon>Ochrophyta</taxon>
        <taxon>Bacillariophyta</taxon>
        <taxon>Mediophyceae</taxon>
        <taxon>Biddulphiophycidae</taxon>
        <taxon>Eupodiscales</taxon>
        <taxon>Odontellaceae</taxon>
        <taxon>Odontella</taxon>
    </lineage>
</organism>
<dbReference type="Pfam" id="PF00400">
    <property type="entry name" value="WD40"/>
    <property type="match status" value="4"/>
</dbReference>
<dbReference type="InterPro" id="IPR037363">
    <property type="entry name" value="Sec13/Seh1_fam"/>
</dbReference>
<comment type="subcellular location">
    <subcellularLocation>
        <location evidence="1">Nucleus</location>
        <location evidence="1">Nuclear pore complex</location>
    </subcellularLocation>
</comment>
<evidence type="ECO:0000256" key="10">
    <source>
        <dbReference type="ARBA" id="ARBA00023242"/>
    </source>
</evidence>
<keyword evidence="7" id="KW-0653">Protein transport</keyword>
<keyword evidence="5" id="KW-0677">Repeat</keyword>
<feature type="repeat" description="WD" evidence="11">
    <location>
        <begin position="31"/>
        <end position="72"/>
    </location>
</feature>
<dbReference type="SMART" id="SM00320">
    <property type="entry name" value="WD40"/>
    <property type="match status" value="6"/>
</dbReference>
<evidence type="ECO:0000256" key="8">
    <source>
        <dbReference type="ARBA" id="ARBA00023010"/>
    </source>
</evidence>
<name>A0A6U6G606_9STRA</name>
<feature type="compositionally biased region" description="Low complexity" evidence="12">
    <location>
        <begin position="1"/>
        <end position="15"/>
    </location>
</feature>
<dbReference type="EMBL" id="HBKQ01033591">
    <property type="protein sequence ID" value="CAE2254218.1"/>
    <property type="molecule type" value="Transcribed_RNA"/>
</dbReference>
<dbReference type="InterPro" id="IPR015943">
    <property type="entry name" value="WD40/YVTN_repeat-like_dom_sf"/>
</dbReference>
<evidence type="ECO:0000256" key="4">
    <source>
        <dbReference type="ARBA" id="ARBA00022574"/>
    </source>
</evidence>
<comment type="similarity">
    <text evidence="2">Belongs to the WD repeat SEC13 family.</text>
</comment>
<evidence type="ECO:0000256" key="2">
    <source>
        <dbReference type="ARBA" id="ARBA00010102"/>
    </source>
</evidence>
<proteinExistence type="inferred from homology"/>
<dbReference type="SUPFAM" id="SSF50978">
    <property type="entry name" value="WD40 repeat-like"/>
    <property type="match status" value="1"/>
</dbReference>
<evidence type="ECO:0000256" key="7">
    <source>
        <dbReference type="ARBA" id="ARBA00022927"/>
    </source>
</evidence>
<evidence type="ECO:0000256" key="6">
    <source>
        <dbReference type="ARBA" id="ARBA00022816"/>
    </source>
</evidence>
<keyword evidence="6" id="KW-0509">mRNA transport</keyword>
<dbReference type="GO" id="GO:0051028">
    <property type="term" value="P:mRNA transport"/>
    <property type="evidence" value="ECO:0007669"/>
    <property type="project" value="UniProtKB-KW"/>
</dbReference>
<evidence type="ECO:0000313" key="14">
    <source>
        <dbReference type="EMBL" id="CAE2254218.1"/>
    </source>
</evidence>
<dbReference type="InterPro" id="IPR036322">
    <property type="entry name" value="WD40_repeat_dom_sf"/>
</dbReference>
<keyword evidence="4 11" id="KW-0853">WD repeat</keyword>
<evidence type="ECO:0000256" key="3">
    <source>
        <dbReference type="ARBA" id="ARBA00022448"/>
    </source>
</evidence>
<accession>A0A6U6G606</accession>
<keyword evidence="10" id="KW-0539">Nucleus</keyword>
<gene>
    <name evidence="13" type="ORF">OAUR00152_LOCUS22991</name>
    <name evidence="14" type="ORF">OAUR00152_LOCUS22992</name>
</gene>
<feature type="region of interest" description="Disordered" evidence="12">
    <location>
        <begin position="1"/>
        <end position="26"/>
    </location>
</feature>
<keyword evidence="3" id="KW-0813">Transport</keyword>
<dbReference type="GO" id="GO:0005198">
    <property type="term" value="F:structural molecule activity"/>
    <property type="evidence" value="ECO:0007669"/>
    <property type="project" value="InterPro"/>
</dbReference>
<sequence length="350" mass="36779">MATAAMDPTTAATAPQQNGASSQVGGPIVVDTQHDDMVHDAQLDYYGCKLATSSSDRTIKIYDVSGNSFTHTATLQGHEGPVWEVSWSHPKFGIVLASCSFDGSVLIHRESRPQEWTLLHAARGLHDSSVNGVSFAPHEFGLIAAAASSDGRVSILTHNEDDTWGVEYIRDNSLGVNAVSWAPYAPFNEIGGGEGEGAASAPQPTVVTGGCDNRIRFWTRSAQTGQWDEESGALGSGAAHTDWVRDVAWAPAIIPGVDVVASCSEDKTVIVWTRTGGRGSAWEPKLLHAFDAPVWRLSWSVTGSVLAVSSGDSSVTLWKAGLDGVWRQVSHVEDAAGGGGGGNAAASSQQ</sequence>
<evidence type="ECO:0000313" key="13">
    <source>
        <dbReference type="EMBL" id="CAE2254217.1"/>
    </source>
</evidence>
<feature type="repeat" description="WD" evidence="11">
    <location>
        <begin position="287"/>
        <end position="319"/>
    </location>
</feature>
<evidence type="ECO:0000256" key="1">
    <source>
        <dbReference type="ARBA" id="ARBA00004567"/>
    </source>
</evidence>
<dbReference type="InterPro" id="IPR001680">
    <property type="entry name" value="WD40_rpt"/>
</dbReference>
<dbReference type="GO" id="GO:0031080">
    <property type="term" value="C:nuclear pore outer ring"/>
    <property type="evidence" value="ECO:0007669"/>
    <property type="project" value="TreeGrafter"/>
</dbReference>
<dbReference type="PANTHER" id="PTHR11024">
    <property type="entry name" value="NUCLEAR PORE COMPLEX PROTEIN SEC13 / SEH1 FAMILY MEMBER"/>
    <property type="match status" value="1"/>
</dbReference>